<accession>A0ABD2MLR1</accession>
<sequence length="150" mass="17525">MNNSLIPTTWRSTVYRILNEVIPVATKLNRHGMCDNTLCSLCQSEDTILHRIRSCGLSKESWKWCKTKLIDKFGINIDNFDEHGIFQLSFETKKDGNVWQWFVCALFHFNIDSPSKTNLNQYITLLRSDRYEKCKSGALSKFSKKIFCFL</sequence>
<dbReference type="EMBL" id="JABFTP020000001">
    <property type="protein sequence ID" value="KAL3267324.1"/>
    <property type="molecule type" value="Genomic_DNA"/>
</dbReference>
<dbReference type="AlphaFoldDB" id="A0ABD2MLR1"/>
<evidence type="ECO:0000259" key="1">
    <source>
        <dbReference type="Pfam" id="PF13966"/>
    </source>
</evidence>
<dbReference type="Proteomes" id="UP001516400">
    <property type="component" value="Unassembled WGS sequence"/>
</dbReference>
<gene>
    <name evidence="2" type="ORF">HHI36_011455</name>
</gene>
<protein>
    <recommendedName>
        <fullName evidence="1">Reverse transcriptase zinc-binding domain-containing protein</fullName>
    </recommendedName>
</protein>
<reference evidence="2 3" key="1">
    <citation type="journal article" date="2021" name="BMC Biol.">
        <title>Horizontally acquired antibacterial genes associated with adaptive radiation of ladybird beetles.</title>
        <authorList>
            <person name="Li H.S."/>
            <person name="Tang X.F."/>
            <person name="Huang Y.H."/>
            <person name="Xu Z.Y."/>
            <person name="Chen M.L."/>
            <person name="Du X.Y."/>
            <person name="Qiu B.Y."/>
            <person name="Chen P.T."/>
            <person name="Zhang W."/>
            <person name="Slipinski A."/>
            <person name="Escalona H.E."/>
            <person name="Waterhouse R.M."/>
            <person name="Zwick A."/>
            <person name="Pang H."/>
        </authorList>
    </citation>
    <scope>NUCLEOTIDE SEQUENCE [LARGE SCALE GENOMIC DNA]</scope>
    <source>
        <strain evidence="2">SYSU2018</strain>
    </source>
</reference>
<evidence type="ECO:0000313" key="2">
    <source>
        <dbReference type="EMBL" id="KAL3267324.1"/>
    </source>
</evidence>
<proteinExistence type="predicted"/>
<name>A0ABD2MLR1_9CUCU</name>
<comment type="caution">
    <text evidence="2">The sequence shown here is derived from an EMBL/GenBank/DDBJ whole genome shotgun (WGS) entry which is preliminary data.</text>
</comment>
<feature type="domain" description="Reverse transcriptase zinc-binding" evidence="1">
    <location>
        <begin position="4"/>
        <end position="62"/>
    </location>
</feature>
<dbReference type="Pfam" id="PF13966">
    <property type="entry name" value="zf-RVT"/>
    <property type="match status" value="1"/>
</dbReference>
<dbReference type="InterPro" id="IPR026960">
    <property type="entry name" value="RVT-Znf"/>
</dbReference>
<keyword evidence="3" id="KW-1185">Reference proteome</keyword>
<organism evidence="2 3">
    <name type="scientific">Cryptolaemus montrouzieri</name>
    <dbReference type="NCBI Taxonomy" id="559131"/>
    <lineage>
        <taxon>Eukaryota</taxon>
        <taxon>Metazoa</taxon>
        <taxon>Ecdysozoa</taxon>
        <taxon>Arthropoda</taxon>
        <taxon>Hexapoda</taxon>
        <taxon>Insecta</taxon>
        <taxon>Pterygota</taxon>
        <taxon>Neoptera</taxon>
        <taxon>Endopterygota</taxon>
        <taxon>Coleoptera</taxon>
        <taxon>Polyphaga</taxon>
        <taxon>Cucujiformia</taxon>
        <taxon>Coccinelloidea</taxon>
        <taxon>Coccinellidae</taxon>
        <taxon>Scymninae</taxon>
        <taxon>Scymnini</taxon>
        <taxon>Cryptolaemus</taxon>
    </lineage>
</organism>
<evidence type="ECO:0000313" key="3">
    <source>
        <dbReference type="Proteomes" id="UP001516400"/>
    </source>
</evidence>